<comment type="caution">
    <text evidence="2">The sequence shown here is derived from an EMBL/GenBank/DDBJ whole genome shotgun (WGS) entry which is preliminary data.</text>
</comment>
<proteinExistence type="predicted"/>
<organism evidence="2 3">
    <name type="scientific">Candidatus Yanofskybacteria bacterium CG10_big_fil_rev_8_21_14_0_10_36_16</name>
    <dbReference type="NCBI Taxonomy" id="1975096"/>
    <lineage>
        <taxon>Bacteria</taxon>
        <taxon>Candidatus Yanofskyibacteriota</taxon>
    </lineage>
</organism>
<feature type="compositionally biased region" description="Polar residues" evidence="1">
    <location>
        <begin position="483"/>
        <end position="493"/>
    </location>
</feature>
<evidence type="ECO:0000313" key="3">
    <source>
        <dbReference type="Proteomes" id="UP000228496"/>
    </source>
</evidence>
<feature type="region of interest" description="Disordered" evidence="1">
    <location>
        <begin position="483"/>
        <end position="514"/>
    </location>
</feature>
<evidence type="ECO:0000313" key="2">
    <source>
        <dbReference type="EMBL" id="PJE51575.1"/>
    </source>
</evidence>
<reference evidence="2 3" key="1">
    <citation type="submission" date="2017-09" db="EMBL/GenBank/DDBJ databases">
        <title>Depth-based differentiation of microbial function through sediment-hosted aquifers and enrichment of novel symbionts in the deep terrestrial subsurface.</title>
        <authorList>
            <person name="Probst A.J."/>
            <person name="Ladd B."/>
            <person name="Jarett J.K."/>
            <person name="Geller-Mcgrath D.E."/>
            <person name="Sieber C.M."/>
            <person name="Emerson J.B."/>
            <person name="Anantharaman K."/>
            <person name="Thomas B.C."/>
            <person name="Malmstrom R."/>
            <person name="Stieglmeier M."/>
            <person name="Klingl A."/>
            <person name="Woyke T."/>
            <person name="Ryan C.M."/>
            <person name="Banfield J.F."/>
        </authorList>
    </citation>
    <scope>NUCLEOTIDE SEQUENCE [LARGE SCALE GENOMIC DNA]</scope>
    <source>
        <strain evidence="2">CG10_big_fil_rev_8_21_14_0_10_36_16</strain>
    </source>
</reference>
<dbReference type="EMBL" id="PCXQ01000001">
    <property type="protein sequence ID" value="PJE51575.1"/>
    <property type="molecule type" value="Genomic_DNA"/>
</dbReference>
<name>A0A2J0Q8J3_9BACT</name>
<evidence type="ECO:0008006" key="4">
    <source>
        <dbReference type="Google" id="ProtNLM"/>
    </source>
</evidence>
<dbReference type="Proteomes" id="UP000228496">
    <property type="component" value="Unassembled WGS sequence"/>
</dbReference>
<protein>
    <recommendedName>
        <fullName evidence="4">ATP-binding protein</fullName>
    </recommendedName>
</protein>
<gene>
    <name evidence="2" type="ORF">COV29_00240</name>
</gene>
<dbReference type="AlphaFoldDB" id="A0A2J0Q8J3"/>
<accession>A0A2J0Q8J3</accession>
<sequence length="514" mass="58242">MSNNQNNEKQNKEGRKPQATKIVELVSESNITLFHNELKQPYAYIEINNHSEIWPCESRQFKDWLGHIFWNNEGKSAYPNAINGALSTLRAKALYEGQKYKLNNRVAIKDGAIWYDLSNNNWEAVRISKNGWRIIGNPPIIFQRFSHQQEQLTPVPEGNIKDVLSLINVKKEHQLLLLVYLVSCFIPDFPHPILVVHGPQGSSKSMLSKVLKSLVDPSVLETCDFPASKAELAQILSHHHYVVFDNLSYLSDSNSDILCRAVTGGGFSKRELYTNDEDVIHLFKRCINLNGINPVATKPDLLERSILLELERIPNEKRKKETDILQQFETKRPEILGAILNTVAKAMEIKESIKVTGLPRMADFTEWGCAIAEAIGHPKEEFLSSYFENIKSQNDQVIYDSPVCSTLLSLMKEREQWNGTATQLLSELIEEAERLNINTKEKGWPKSAASLSGKLNNYKTNLEEAGIKINRFDENRQRQLSISNDSAIESQAGNGLAEEDDRDAATLSTLFPEH</sequence>
<evidence type="ECO:0000256" key="1">
    <source>
        <dbReference type="SAM" id="MobiDB-lite"/>
    </source>
</evidence>